<comment type="caution">
    <text evidence="1">The sequence shown here is derived from an EMBL/GenBank/DDBJ whole genome shotgun (WGS) entry which is preliminary data.</text>
</comment>
<gene>
    <name evidence="1" type="ORF">CRG98_037927</name>
</gene>
<evidence type="ECO:0000313" key="1">
    <source>
        <dbReference type="EMBL" id="PKI41674.1"/>
    </source>
</evidence>
<name>A0A2I0ICH3_PUNGR</name>
<keyword evidence="2" id="KW-1185">Reference proteome</keyword>
<dbReference type="AlphaFoldDB" id="A0A2I0ICH3"/>
<dbReference type="EMBL" id="PGOL01003329">
    <property type="protein sequence ID" value="PKI41674.1"/>
    <property type="molecule type" value="Genomic_DNA"/>
</dbReference>
<accession>A0A2I0ICH3</accession>
<sequence>MRSRCVSHCGLPGLALMSLRTHREPHRGTSKLARSGALCEAHRPKCGSGEGGLVMRLAMDVALAHRRSCEQWQWRGHLAGVARDFILGRRTKIRLKAKGYLVLFNVFSYYSSVEIAKLSYKCGNGKATSSQCELIVNCVS</sequence>
<evidence type="ECO:0000313" key="2">
    <source>
        <dbReference type="Proteomes" id="UP000233551"/>
    </source>
</evidence>
<dbReference type="Proteomes" id="UP000233551">
    <property type="component" value="Unassembled WGS sequence"/>
</dbReference>
<reference evidence="1 2" key="1">
    <citation type="submission" date="2017-11" db="EMBL/GenBank/DDBJ databases">
        <title>De-novo sequencing of pomegranate (Punica granatum L.) genome.</title>
        <authorList>
            <person name="Akparov Z."/>
            <person name="Amiraslanov A."/>
            <person name="Hajiyeva S."/>
            <person name="Abbasov M."/>
            <person name="Kaur K."/>
            <person name="Hamwieh A."/>
            <person name="Solovyev V."/>
            <person name="Salamov A."/>
            <person name="Braich B."/>
            <person name="Kosarev P."/>
            <person name="Mahmoud A."/>
            <person name="Hajiyev E."/>
            <person name="Babayeva S."/>
            <person name="Izzatullayeva V."/>
            <person name="Mammadov A."/>
            <person name="Mammadov A."/>
            <person name="Sharifova S."/>
            <person name="Ojaghi J."/>
            <person name="Eynullazada K."/>
            <person name="Bayramov B."/>
            <person name="Abdulazimova A."/>
            <person name="Shahmuradov I."/>
        </authorList>
    </citation>
    <scope>NUCLEOTIDE SEQUENCE [LARGE SCALE GENOMIC DNA]</scope>
    <source>
        <strain evidence="2">cv. AG2017</strain>
        <tissue evidence="1">Leaf</tissue>
    </source>
</reference>
<proteinExistence type="predicted"/>
<protein>
    <submittedName>
        <fullName evidence="1">Uncharacterized protein</fullName>
    </submittedName>
</protein>
<organism evidence="1 2">
    <name type="scientific">Punica granatum</name>
    <name type="common">Pomegranate</name>
    <dbReference type="NCBI Taxonomy" id="22663"/>
    <lineage>
        <taxon>Eukaryota</taxon>
        <taxon>Viridiplantae</taxon>
        <taxon>Streptophyta</taxon>
        <taxon>Embryophyta</taxon>
        <taxon>Tracheophyta</taxon>
        <taxon>Spermatophyta</taxon>
        <taxon>Magnoliopsida</taxon>
        <taxon>eudicotyledons</taxon>
        <taxon>Gunneridae</taxon>
        <taxon>Pentapetalae</taxon>
        <taxon>rosids</taxon>
        <taxon>malvids</taxon>
        <taxon>Myrtales</taxon>
        <taxon>Lythraceae</taxon>
        <taxon>Punica</taxon>
    </lineage>
</organism>